<keyword evidence="11" id="KW-0012">Acyltransferase</keyword>
<organism evidence="11 12">
    <name type="scientific">Candidatus Avelusimicrobium gallicola</name>
    <dbReference type="NCBI Taxonomy" id="2562704"/>
    <lineage>
        <taxon>Bacteria</taxon>
        <taxon>Pseudomonadati</taxon>
        <taxon>Elusimicrobiota</taxon>
        <taxon>Elusimicrobia</taxon>
        <taxon>Elusimicrobiales</taxon>
        <taxon>Elusimicrobiaceae</taxon>
        <taxon>Candidatus Avelusimicrobium</taxon>
    </lineage>
</organism>
<comment type="subunit">
    <text evidence="9 10">Homodimer. Probably interacts with PlsY.</text>
</comment>
<dbReference type="GO" id="GO:0005737">
    <property type="term" value="C:cytoplasm"/>
    <property type="evidence" value="ECO:0007669"/>
    <property type="project" value="UniProtKB-SubCell"/>
</dbReference>
<dbReference type="PANTHER" id="PTHR30100:SF1">
    <property type="entry name" value="PHOSPHATE ACYLTRANSFERASE"/>
    <property type="match status" value="1"/>
</dbReference>
<comment type="function">
    <text evidence="10">Catalyzes the reversible formation of acyl-phosphate (acyl-PO(4)) from acyl-[acyl-carrier-protein] (acyl-ACP). This enzyme utilizes acyl-ACP as fatty acyl donor, but not acyl-CoA.</text>
</comment>
<dbReference type="Pfam" id="PF02504">
    <property type="entry name" value="FA_synthesis"/>
    <property type="match status" value="1"/>
</dbReference>
<dbReference type="SUPFAM" id="SSF53659">
    <property type="entry name" value="Isocitrate/Isopropylmalate dehydrogenase-like"/>
    <property type="match status" value="1"/>
</dbReference>
<sequence length="347" mass="36797">MKIALDALGGDYGAKPNVEGALKAAKNLGLEIILVGDEAVLRRELREHGYADMPKNISIVHAPDTIDMGAEPAKECRNKKGASIVVCANLVRKGQADAFVSAGHSGAAMVAALFGMGRIKGVQRPAIASPMPTYKGVSLLLDAGANADCKPIHLLQFAVMGSAYMQKVFDIPAPSVGILSIGEEETKGNFLVKNTIPHMREIGVNFRGTLEGRDVNTGDADVIVCDGFVGNIVLKMAEGLAKTMINMIKREVKKRPLAILGALLSKGAFKAVKNHTNPDCYGGAPLVGVNGVAIIAHGKSNDFAIYNALKTAARLVEKDFIGDVSAKMEALKPTFDAIEQEIHQEEN</sequence>
<dbReference type="PANTHER" id="PTHR30100">
    <property type="entry name" value="FATTY ACID/PHOSPHOLIPID SYNTHESIS PROTEIN PLSX"/>
    <property type="match status" value="1"/>
</dbReference>
<evidence type="ECO:0000313" key="12">
    <source>
        <dbReference type="Proteomes" id="UP000725649"/>
    </source>
</evidence>
<protein>
    <recommendedName>
        <fullName evidence="8 10">Phosphate acyltransferase</fullName>
        <ecNumber evidence="8 10">2.3.1.274</ecNumber>
    </recommendedName>
    <alternativeName>
        <fullName evidence="10">Acyl-ACP phosphotransacylase</fullName>
    </alternativeName>
    <alternativeName>
        <fullName evidence="10">Acyl-[acyl-carrier-protein]--phosphate acyltransferase</fullName>
    </alternativeName>
    <alternativeName>
        <fullName evidence="10">Phosphate-acyl-ACP acyltransferase</fullName>
    </alternativeName>
</protein>
<evidence type="ECO:0000256" key="10">
    <source>
        <dbReference type="HAMAP-Rule" id="MF_00019"/>
    </source>
</evidence>
<dbReference type="InterPro" id="IPR012281">
    <property type="entry name" value="Phospholipid_synth_PlsX-like"/>
</dbReference>
<dbReference type="AlphaFoldDB" id="A0A928DRE0"/>
<keyword evidence="3 10" id="KW-0444">Lipid biosynthesis</keyword>
<keyword evidence="2 10" id="KW-0963">Cytoplasm</keyword>
<evidence type="ECO:0000256" key="9">
    <source>
        <dbReference type="ARBA" id="ARBA00046608"/>
    </source>
</evidence>
<comment type="caution">
    <text evidence="11">The sequence shown here is derived from an EMBL/GenBank/DDBJ whole genome shotgun (WGS) entry which is preliminary data.</text>
</comment>
<dbReference type="GO" id="GO:0006633">
    <property type="term" value="P:fatty acid biosynthetic process"/>
    <property type="evidence" value="ECO:0007669"/>
    <property type="project" value="UniProtKB-UniRule"/>
</dbReference>
<evidence type="ECO:0000256" key="2">
    <source>
        <dbReference type="ARBA" id="ARBA00022490"/>
    </source>
</evidence>
<evidence type="ECO:0000256" key="5">
    <source>
        <dbReference type="ARBA" id="ARBA00023098"/>
    </source>
</evidence>
<gene>
    <name evidence="10 11" type="primary">plsX</name>
    <name evidence="11" type="ORF">E7027_06540</name>
</gene>
<dbReference type="NCBIfam" id="TIGR00182">
    <property type="entry name" value="plsX"/>
    <property type="match status" value="1"/>
</dbReference>
<dbReference type="EC" id="2.3.1.274" evidence="8 10"/>
<dbReference type="GO" id="GO:0008654">
    <property type="term" value="P:phospholipid biosynthetic process"/>
    <property type="evidence" value="ECO:0007669"/>
    <property type="project" value="UniProtKB-KW"/>
</dbReference>
<comment type="pathway">
    <text evidence="10">Lipid metabolism; phospholipid metabolism.</text>
</comment>
<reference evidence="11" key="1">
    <citation type="submission" date="2019-04" db="EMBL/GenBank/DDBJ databases">
        <title>Evolution of Biomass-Degrading Anaerobic Consortia Revealed by Metagenomics.</title>
        <authorList>
            <person name="Peng X."/>
        </authorList>
    </citation>
    <scope>NUCLEOTIDE SEQUENCE</scope>
    <source>
        <strain evidence="11">SIG66</strain>
    </source>
</reference>
<dbReference type="GO" id="GO:0043811">
    <property type="term" value="F:phosphate:acyl-[acyl carrier protein] acyltransferase activity"/>
    <property type="evidence" value="ECO:0007669"/>
    <property type="project" value="UniProtKB-UniRule"/>
</dbReference>
<keyword evidence="4 10" id="KW-0808">Transferase</keyword>
<evidence type="ECO:0000256" key="8">
    <source>
        <dbReference type="ARBA" id="ARBA00024069"/>
    </source>
</evidence>
<dbReference type="Gene3D" id="3.40.718.10">
    <property type="entry name" value="Isopropylmalate Dehydrogenase"/>
    <property type="match status" value="1"/>
</dbReference>
<dbReference type="HAMAP" id="MF_00019">
    <property type="entry name" value="PlsX"/>
    <property type="match status" value="1"/>
</dbReference>
<evidence type="ECO:0000256" key="4">
    <source>
        <dbReference type="ARBA" id="ARBA00022679"/>
    </source>
</evidence>
<comment type="catalytic activity">
    <reaction evidence="1 10">
        <text>a fatty acyl-[ACP] + phosphate = an acyl phosphate + holo-[ACP]</text>
        <dbReference type="Rhea" id="RHEA:42292"/>
        <dbReference type="Rhea" id="RHEA-COMP:9685"/>
        <dbReference type="Rhea" id="RHEA-COMP:14125"/>
        <dbReference type="ChEBI" id="CHEBI:43474"/>
        <dbReference type="ChEBI" id="CHEBI:59918"/>
        <dbReference type="ChEBI" id="CHEBI:64479"/>
        <dbReference type="ChEBI" id="CHEBI:138651"/>
        <dbReference type="EC" id="2.3.1.274"/>
    </reaction>
</comment>
<keyword evidence="5 10" id="KW-0443">Lipid metabolism</keyword>
<accession>A0A928DRE0</accession>
<keyword evidence="7 10" id="KW-1208">Phospholipid metabolism</keyword>
<dbReference type="EMBL" id="SUVG01000008">
    <property type="protein sequence ID" value="MBE6421761.1"/>
    <property type="molecule type" value="Genomic_DNA"/>
</dbReference>
<evidence type="ECO:0000256" key="3">
    <source>
        <dbReference type="ARBA" id="ARBA00022516"/>
    </source>
</evidence>
<comment type="similarity">
    <text evidence="10">Belongs to the PlsX family.</text>
</comment>
<dbReference type="InterPro" id="IPR003664">
    <property type="entry name" value="FA_synthesis"/>
</dbReference>
<evidence type="ECO:0000313" key="11">
    <source>
        <dbReference type="EMBL" id="MBE6421761.1"/>
    </source>
</evidence>
<proteinExistence type="inferred from homology"/>
<evidence type="ECO:0000256" key="6">
    <source>
        <dbReference type="ARBA" id="ARBA00023209"/>
    </source>
</evidence>
<dbReference type="PIRSF" id="PIRSF002465">
    <property type="entry name" value="Phsphlp_syn_PlsX"/>
    <property type="match status" value="1"/>
</dbReference>
<comment type="subcellular location">
    <subcellularLocation>
        <location evidence="10">Cytoplasm</location>
    </subcellularLocation>
    <text evidence="10">Associated with the membrane possibly through PlsY.</text>
</comment>
<name>A0A928DRE0_9BACT</name>
<evidence type="ECO:0000256" key="7">
    <source>
        <dbReference type="ARBA" id="ARBA00023264"/>
    </source>
</evidence>
<keyword evidence="6 10" id="KW-0594">Phospholipid biosynthesis</keyword>
<evidence type="ECO:0000256" key="1">
    <source>
        <dbReference type="ARBA" id="ARBA00001232"/>
    </source>
</evidence>
<dbReference type="Proteomes" id="UP000725649">
    <property type="component" value="Unassembled WGS sequence"/>
</dbReference>